<proteinExistence type="predicted"/>
<feature type="transmembrane region" description="Helical" evidence="8">
    <location>
        <begin position="446"/>
        <end position="468"/>
    </location>
</feature>
<dbReference type="Pfam" id="PF07690">
    <property type="entry name" value="MFS_1"/>
    <property type="match status" value="1"/>
</dbReference>
<dbReference type="InterPro" id="IPR036259">
    <property type="entry name" value="MFS_trans_sf"/>
</dbReference>
<keyword evidence="2" id="KW-0813">Transport</keyword>
<evidence type="ECO:0000256" key="3">
    <source>
        <dbReference type="ARBA" id="ARBA00022475"/>
    </source>
</evidence>
<comment type="caution">
    <text evidence="10">The sequence shown here is derived from an EMBL/GenBank/DDBJ whole genome shotgun (WGS) entry which is preliminary data.</text>
</comment>
<gene>
    <name evidence="10" type="ORF">QUG98_11930</name>
</gene>
<evidence type="ECO:0000256" key="7">
    <source>
        <dbReference type="SAM" id="MobiDB-lite"/>
    </source>
</evidence>
<evidence type="ECO:0000256" key="6">
    <source>
        <dbReference type="ARBA" id="ARBA00023136"/>
    </source>
</evidence>
<evidence type="ECO:0000259" key="9">
    <source>
        <dbReference type="PROSITE" id="PS50850"/>
    </source>
</evidence>
<keyword evidence="6 8" id="KW-0472">Membrane</keyword>
<feature type="region of interest" description="Disordered" evidence="7">
    <location>
        <begin position="29"/>
        <end position="61"/>
    </location>
</feature>
<feature type="domain" description="Major facilitator superfamily (MFS) profile" evidence="9">
    <location>
        <begin position="308"/>
        <end position="512"/>
    </location>
</feature>
<evidence type="ECO:0000313" key="11">
    <source>
        <dbReference type="Proteomes" id="UP001235720"/>
    </source>
</evidence>
<dbReference type="PANTHER" id="PTHR23517">
    <property type="entry name" value="RESISTANCE PROTEIN MDTM, PUTATIVE-RELATED-RELATED"/>
    <property type="match status" value="1"/>
</dbReference>
<feature type="transmembrane region" description="Helical" evidence="8">
    <location>
        <begin position="232"/>
        <end position="256"/>
    </location>
</feature>
<evidence type="ECO:0000313" key="10">
    <source>
        <dbReference type="EMBL" id="MDM7889161.1"/>
    </source>
</evidence>
<feature type="compositionally biased region" description="Polar residues" evidence="7">
    <location>
        <begin position="47"/>
        <end position="61"/>
    </location>
</feature>
<dbReference type="InterPro" id="IPR050171">
    <property type="entry name" value="MFS_Transporters"/>
</dbReference>
<feature type="transmembrane region" description="Helical" evidence="8">
    <location>
        <begin position="318"/>
        <end position="342"/>
    </location>
</feature>
<dbReference type="SUPFAM" id="SSF103473">
    <property type="entry name" value="MFS general substrate transporter"/>
    <property type="match status" value="1"/>
</dbReference>
<feature type="transmembrane region" description="Helical" evidence="8">
    <location>
        <begin position="474"/>
        <end position="491"/>
    </location>
</feature>
<organism evidence="10 11">
    <name type="scientific">Curtobacterium subtropicum</name>
    <dbReference type="NCBI Taxonomy" id="3055138"/>
    <lineage>
        <taxon>Bacteria</taxon>
        <taxon>Bacillati</taxon>
        <taxon>Actinomycetota</taxon>
        <taxon>Actinomycetes</taxon>
        <taxon>Micrococcales</taxon>
        <taxon>Microbacteriaceae</taxon>
        <taxon>Curtobacterium</taxon>
    </lineage>
</organism>
<keyword evidence="4 8" id="KW-0812">Transmembrane</keyword>
<feature type="transmembrane region" description="Helical" evidence="8">
    <location>
        <begin position="110"/>
        <end position="135"/>
    </location>
</feature>
<dbReference type="Gene3D" id="1.20.1250.20">
    <property type="entry name" value="MFS general substrate transporter like domains"/>
    <property type="match status" value="1"/>
</dbReference>
<sequence length="512" mass="54862">MTSSLLAFDDRVRRRGGWQRCRSRPLVDCSPRSLRPSSSDRGRSLPESWQRSTELTLPVSPSSPRAFCSRASACPCPHSAAARRLHGITSMLFTPARFRASLASLREHRFVTFAVLTDTIGAGLTLPLTIVYFTITTDVPLAVIGVLSTVASLVALPIGLVGGVLTDRFGAKASMILNNLLSAAGFTLYLFPHDPAMIFAAIFLAHASERLYWTSWTAYVHDLSEGRPYERWFAFLEATKAAALGAGAIIAALTLANGHQDGLRWLVLANVITSVAAAIVFATQRTGHRSTPSAFAEAEEGDPLGSLRSFVTDRSMQLITLGQFLIGPAMVLPNVAFSVLFVERWGMSPAVAPVQFAISTGLCALFQTSVTRWVAGRQRGTLIALGAVLTAATSAPLIVLPPLHGLSAWSYVVVVAILLAAADMICLPAANAVMAEAPHPRIRGRAIGVFQTASSIGMALFPLTLGLLDSRAPWLLWFIATGVFLAAAWAWRGAVRGLPHRVRLAELTDIDA</sequence>
<evidence type="ECO:0000256" key="2">
    <source>
        <dbReference type="ARBA" id="ARBA00022448"/>
    </source>
</evidence>
<dbReference type="EMBL" id="JAUCMM010000008">
    <property type="protein sequence ID" value="MDM7889161.1"/>
    <property type="molecule type" value="Genomic_DNA"/>
</dbReference>
<keyword evidence="5 8" id="KW-1133">Transmembrane helix</keyword>
<feature type="transmembrane region" description="Helical" evidence="8">
    <location>
        <begin position="409"/>
        <end position="434"/>
    </location>
</feature>
<feature type="transmembrane region" description="Helical" evidence="8">
    <location>
        <begin position="262"/>
        <end position="282"/>
    </location>
</feature>
<dbReference type="PANTHER" id="PTHR23517:SF2">
    <property type="entry name" value="MULTIDRUG RESISTANCE PROTEIN MDTH"/>
    <property type="match status" value="1"/>
</dbReference>
<keyword evidence="3" id="KW-1003">Cell membrane</keyword>
<protein>
    <submittedName>
        <fullName evidence="10">MFS transporter</fullName>
    </submittedName>
</protein>
<comment type="subcellular location">
    <subcellularLocation>
        <location evidence="1">Cell membrane</location>
        <topology evidence="1">Multi-pass membrane protein</topology>
    </subcellularLocation>
</comment>
<accession>A0ABT7THV2</accession>
<evidence type="ECO:0000256" key="1">
    <source>
        <dbReference type="ARBA" id="ARBA00004651"/>
    </source>
</evidence>
<evidence type="ECO:0000256" key="5">
    <source>
        <dbReference type="ARBA" id="ARBA00022989"/>
    </source>
</evidence>
<reference evidence="10 11" key="1">
    <citation type="submission" date="2023-06" db="EMBL/GenBank/DDBJ databases">
        <authorList>
            <person name="Feng G."/>
            <person name="Li J."/>
            <person name="Zhu H."/>
        </authorList>
    </citation>
    <scope>NUCLEOTIDE SEQUENCE [LARGE SCALE GENOMIC DNA]</scope>
    <source>
        <strain evidence="10 11">RHCJP20</strain>
    </source>
</reference>
<dbReference type="InterPro" id="IPR011701">
    <property type="entry name" value="MFS"/>
</dbReference>
<dbReference type="InterPro" id="IPR020846">
    <property type="entry name" value="MFS_dom"/>
</dbReference>
<feature type="transmembrane region" description="Helical" evidence="8">
    <location>
        <begin position="382"/>
        <end position="403"/>
    </location>
</feature>
<dbReference type="Proteomes" id="UP001235720">
    <property type="component" value="Unassembled WGS sequence"/>
</dbReference>
<dbReference type="PROSITE" id="PS50850">
    <property type="entry name" value="MFS"/>
    <property type="match status" value="1"/>
</dbReference>
<feature type="transmembrane region" description="Helical" evidence="8">
    <location>
        <begin position="141"/>
        <end position="161"/>
    </location>
</feature>
<keyword evidence="11" id="KW-1185">Reference proteome</keyword>
<evidence type="ECO:0000256" key="8">
    <source>
        <dbReference type="SAM" id="Phobius"/>
    </source>
</evidence>
<name>A0ABT7THV2_9MICO</name>
<evidence type="ECO:0000256" key="4">
    <source>
        <dbReference type="ARBA" id="ARBA00022692"/>
    </source>
</evidence>